<evidence type="ECO:0000313" key="1">
    <source>
        <dbReference type="EMBL" id="AYB59011.1"/>
    </source>
</evidence>
<name>A0A809EEU5_RALSL</name>
<keyword evidence="1" id="KW-0614">Plasmid</keyword>
<accession>A0A809EEU5</accession>
<proteinExistence type="predicted"/>
<sequence>MILQQDSLHDFLCLLCEAVRSATRTQRVAPQAHGMRPSKNPGVRLREVRAHRSKPMGARGAGPVDRGRRLFVEVLLPASGTDCRASAG</sequence>
<organism evidence="1">
    <name type="scientific">Ralstonia solanacearum</name>
    <name type="common">Pseudomonas solanacearum</name>
    <dbReference type="NCBI Taxonomy" id="305"/>
    <lineage>
        <taxon>Bacteria</taxon>
        <taxon>Pseudomonadati</taxon>
        <taxon>Pseudomonadota</taxon>
        <taxon>Betaproteobacteria</taxon>
        <taxon>Burkholderiales</taxon>
        <taxon>Burkholderiaceae</taxon>
        <taxon>Ralstonia</taxon>
        <taxon>Ralstonia solanacearum species complex</taxon>
    </lineage>
</organism>
<dbReference type="AlphaFoldDB" id="A0A809EEU5"/>
<geneLocation type="plasmid" evidence="1">
    <name>unnamed</name>
</geneLocation>
<dbReference type="EMBL" id="CP026093">
    <property type="protein sequence ID" value="AYB59011.1"/>
    <property type="molecule type" value="Genomic_DNA"/>
</dbReference>
<gene>
    <name evidence="1" type="ORF">C2L97_17760</name>
</gene>
<reference evidence="1" key="1">
    <citation type="submission" date="2018-01" db="EMBL/GenBank/DDBJ databases">
        <title>Complete Genome Sequence of three strains from Ralstonia solanacearum ecotype Moko sequevar IIA-53 from Brazil.</title>
        <authorList>
            <person name="Silva J.R."/>
            <person name="Albuquerque G.M.R."/>
            <person name="Pais A.K.L."/>
            <person name="Silva A.M.F."/>
            <person name="Boiteux M.E.N.F."/>
            <person name="Souza E.B."/>
            <person name="Mariano R.L.R."/>
        </authorList>
    </citation>
    <scope>NUCLEOTIDE SEQUENCE [LARGE SCALE GENOMIC DNA]</scope>
    <source>
        <strain evidence="1">SFC</strain>
        <plasmid evidence="1">unnamed</plasmid>
    </source>
</reference>
<protein>
    <submittedName>
        <fullName evidence="1">Uncharacterized protein</fullName>
    </submittedName>
</protein>